<name>A0AAV3ZI80_9GAST</name>
<keyword evidence="2" id="KW-1185">Reference proteome</keyword>
<gene>
    <name evidence="1" type="ORF">PoB_002152900</name>
</gene>
<proteinExistence type="predicted"/>
<evidence type="ECO:0000313" key="2">
    <source>
        <dbReference type="Proteomes" id="UP000735302"/>
    </source>
</evidence>
<comment type="caution">
    <text evidence="1">The sequence shown here is derived from an EMBL/GenBank/DDBJ whole genome shotgun (WGS) entry which is preliminary data.</text>
</comment>
<dbReference type="EMBL" id="BLXT01002484">
    <property type="protein sequence ID" value="GFN95023.1"/>
    <property type="molecule type" value="Genomic_DNA"/>
</dbReference>
<protein>
    <submittedName>
        <fullName evidence="1">Uncharacterized protein</fullName>
    </submittedName>
</protein>
<dbReference type="AlphaFoldDB" id="A0AAV3ZI80"/>
<dbReference type="Proteomes" id="UP000735302">
    <property type="component" value="Unassembled WGS sequence"/>
</dbReference>
<evidence type="ECO:0000313" key="1">
    <source>
        <dbReference type="EMBL" id="GFN95023.1"/>
    </source>
</evidence>
<accession>A0AAV3ZI80</accession>
<sequence length="155" mass="17866">MELSTEDTNLMANENCATTSDTLDYGQKLNTMKQFKATEEDTDIANEKLLHHRGLHIFGPLHQCTIDAPTEAPSAIFEDMSKTAKKRLKWYGHSLYPMALLKQFFRAQWKEPGGEGEVRKWNGITQEWTEKPIVETRALADDWVKWSRLVHISTE</sequence>
<reference evidence="1 2" key="1">
    <citation type="journal article" date="2021" name="Elife">
        <title>Chloroplast acquisition without the gene transfer in kleptoplastic sea slugs, Plakobranchus ocellatus.</title>
        <authorList>
            <person name="Maeda T."/>
            <person name="Takahashi S."/>
            <person name="Yoshida T."/>
            <person name="Shimamura S."/>
            <person name="Takaki Y."/>
            <person name="Nagai Y."/>
            <person name="Toyoda A."/>
            <person name="Suzuki Y."/>
            <person name="Arimoto A."/>
            <person name="Ishii H."/>
            <person name="Satoh N."/>
            <person name="Nishiyama T."/>
            <person name="Hasebe M."/>
            <person name="Maruyama T."/>
            <person name="Minagawa J."/>
            <person name="Obokata J."/>
            <person name="Shigenobu S."/>
        </authorList>
    </citation>
    <scope>NUCLEOTIDE SEQUENCE [LARGE SCALE GENOMIC DNA]</scope>
</reference>
<organism evidence="1 2">
    <name type="scientific">Plakobranchus ocellatus</name>
    <dbReference type="NCBI Taxonomy" id="259542"/>
    <lineage>
        <taxon>Eukaryota</taxon>
        <taxon>Metazoa</taxon>
        <taxon>Spiralia</taxon>
        <taxon>Lophotrochozoa</taxon>
        <taxon>Mollusca</taxon>
        <taxon>Gastropoda</taxon>
        <taxon>Heterobranchia</taxon>
        <taxon>Euthyneura</taxon>
        <taxon>Panpulmonata</taxon>
        <taxon>Sacoglossa</taxon>
        <taxon>Placobranchoidea</taxon>
        <taxon>Plakobranchidae</taxon>
        <taxon>Plakobranchus</taxon>
    </lineage>
</organism>